<dbReference type="RefSeq" id="WP_004871817.1">
    <property type="nucleotide sequence ID" value="NZ_CP005986.1"/>
</dbReference>
<dbReference type="Pfam" id="PF07238">
    <property type="entry name" value="PilZ"/>
    <property type="match status" value="1"/>
</dbReference>
<accession>A0A059ZYG5</accession>
<gene>
    <name evidence="2" type="ORF">Acaty_c1173</name>
</gene>
<evidence type="ECO:0000313" key="2">
    <source>
        <dbReference type="EMBL" id="AIA55041.1"/>
    </source>
</evidence>
<dbReference type="Gene3D" id="2.30.110.10">
    <property type="entry name" value="Electron Transport, Fmn-binding Protein, Chain A"/>
    <property type="match status" value="1"/>
</dbReference>
<dbReference type="InterPro" id="IPR009875">
    <property type="entry name" value="PilZ_domain"/>
</dbReference>
<protein>
    <recommendedName>
        <fullName evidence="1">PilZ domain-containing protein</fullName>
    </recommendedName>
</protein>
<sequence length="263" mass="29849">MSESFAEARHRLFEERYALSSQVKAMHVLEELRRSHAFCTLWFDGRAQSYSTILLDRQEDTLMVDLPVGYDGRVAPGVEVTLLARLEGVITGCRTILREVKDDGLVLSTPEQVYQLQRRQLYRVPPAVDDPTDVQIQRDGARPLVAIMQDISAGGLRILAPKPEDYPFQAGEHLPRLLFRLRDSDELSAAAVVRFAEQQTGHNGGVVLGLELQELSSTIRETIARYVQTRDREILKSLGLGMQSLAPARPESWSRRVRRWWRG</sequence>
<organism evidence="2 3">
    <name type="scientific">Acidithiobacillus caldus (strain ATCC 51756 / DSM 8584 / KU)</name>
    <dbReference type="NCBI Taxonomy" id="637389"/>
    <lineage>
        <taxon>Bacteria</taxon>
        <taxon>Pseudomonadati</taxon>
        <taxon>Pseudomonadota</taxon>
        <taxon>Acidithiobacillia</taxon>
        <taxon>Acidithiobacillales</taxon>
        <taxon>Acidithiobacillaceae</taxon>
        <taxon>Acidithiobacillus</taxon>
    </lineage>
</organism>
<dbReference type="Gene3D" id="2.40.10.220">
    <property type="entry name" value="predicted glycosyltransferase like domains"/>
    <property type="match status" value="1"/>
</dbReference>
<name>A0A059ZYG5_ACICK</name>
<reference evidence="2 3" key="1">
    <citation type="journal article" date="2009" name="J. Bacteriol.">
        <title>Draft genome sequence of the extremely acidophilic bacterium Acidithiobacillus caldus ATCC 51756 reveals metabolic versatility in the genus Acidithiobacillus.</title>
        <authorList>
            <person name="Valdes J."/>
            <person name="Quatrini R."/>
            <person name="Hallberg K."/>
            <person name="Dopson M."/>
            <person name="Valenzuela P.D."/>
            <person name="Holmes D.S."/>
        </authorList>
    </citation>
    <scope>NUCLEOTIDE SEQUENCE [LARGE SCALE GENOMIC DNA]</scope>
    <source>
        <strain evidence="3">ATCC 51756 / DSM 8584 / KU</strain>
    </source>
</reference>
<evidence type="ECO:0000259" key="1">
    <source>
        <dbReference type="Pfam" id="PF07238"/>
    </source>
</evidence>
<dbReference type="GeneID" id="92931390"/>
<dbReference type="GO" id="GO:0035438">
    <property type="term" value="F:cyclic-di-GMP binding"/>
    <property type="evidence" value="ECO:0007669"/>
    <property type="project" value="InterPro"/>
</dbReference>
<dbReference type="EMBL" id="CP005986">
    <property type="protein sequence ID" value="AIA55041.1"/>
    <property type="molecule type" value="Genomic_DNA"/>
</dbReference>
<proteinExistence type="predicted"/>
<dbReference type="InterPro" id="IPR012349">
    <property type="entry name" value="Split_barrel_FMN-bd"/>
</dbReference>
<evidence type="ECO:0000313" key="3">
    <source>
        <dbReference type="Proteomes" id="UP000005522"/>
    </source>
</evidence>
<dbReference type="Proteomes" id="UP000005522">
    <property type="component" value="Chromosome"/>
</dbReference>
<dbReference type="HOGENOM" id="CLU_1056129_0_0_6"/>
<dbReference type="AlphaFoldDB" id="A0A059ZYG5"/>
<feature type="domain" description="PilZ" evidence="1">
    <location>
        <begin position="117"/>
        <end position="227"/>
    </location>
</feature>
<dbReference type="eggNOG" id="COG5581">
    <property type="taxonomic scope" value="Bacteria"/>
</dbReference>
<dbReference type="KEGG" id="acz:Acaty_c1173"/>